<evidence type="ECO:0000313" key="5">
    <source>
        <dbReference type="Proteomes" id="UP000013085"/>
    </source>
</evidence>
<name>A0A0E2H9V0_9FIRM</name>
<feature type="region of interest" description="Disordered" evidence="2">
    <location>
        <begin position="25"/>
        <end position="66"/>
    </location>
</feature>
<organism evidence="4 5">
    <name type="scientific">[Clostridium] clostridioforme 90A8</name>
    <dbReference type="NCBI Taxonomy" id="999408"/>
    <lineage>
        <taxon>Bacteria</taxon>
        <taxon>Bacillati</taxon>
        <taxon>Bacillota</taxon>
        <taxon>Clostridia</taxon>
        <taxon>Lachnospirales</taxon>
        <taxon>Lachnospiraceae</taxon>
        <taxon>Enterocloster</taxon>
    </lineage>
</organism>
<feature type="compositionally biased region" description="Gly residues" evidence="2">
    <location>
        <begin position="46"/>
        <end position="63"/>
    </location>
</feature>
<dbReference type="Pfam" id="PF00756">
    <property type="entry name" value="Esterase"/>
    <property type="match status" value="1"/>
</dbReference>
<feature type="signal peptide" evidence="3">
    <location>
        <begin position="1"/>
        <end position="22"/>
    </location>
</feature>
<gene>
    <name evidence="4" type="ORF">HMPREF1090_02964</name>
</gene>
<dbReference type="HOGENOM" id="CLU_035499_1_0_9"/>
<evidence type="ECO:0000256" key="2">
    <source>
        <dbReference type="SAM" id="MobiDB-lite"/>
    </source>
</evidence>
<dbReference type="PANTHER" id="PTHR43037">
    <property type="entry name" value="UNNAMED PRODUCT-RELATED"/>
    <property type="match status" value="1"/>
</dbReference>
<feature type="compositionally biased region" description="Low complexity" evidence="2">
    <location>
        <begin position="31"/>
        <end position="45"/>
    </location>
</feature>
<keyword evidence="1 3" id="KW-0732">Signal</keyword>
<evidence type="ECO:0000256" key="1">
    <source>
        <dbReference type="ARBA" id="ARBA00022729"/>
    </source>
</evidence>
<dbReference type="SUPFAM" id="SSF53474">
    <property type="entry name" value="alpha/beta-Hydrolases"/>
    <property type="match status" value="1"/>
</dbReference>
<reference evidence="4 5" key="1">
    <citation type="submission" date="2013-01" db="EMBL/GenBank/DDBJ databases">
        <title>The Genome Sequence of Clostridium clostridioforme 90A8.</title>
        <authorList>
            <consortium name="The Broad Institute Genome Sequencing Platform"/>
            <person name="Earl A."/>
            <person name="Ward D."/>
            <person name="Feldgarden M."/>
            <person name="Gevers D."/>
            <person name="Courvalin P."/>
            <person name="Lambert T."/>
            <person name="Walker B."/>
            <person name="Young S.K."/>
            <person name="Zeng Q."/>
            <person name="Gargeya S."/>
            <person name="Fitzgerald M."/>
            <person name="Haas B."/>
            <person name="Abouelleil A."/>
            <person name="Alvarado L."/>
            <person name="Arachchi H.M."/>
            <person name="Berlin A.M."/>
            <person name="Chapman S.B."/>
            <person name="Dewar J."/>
            <person name="Goldberg J."/>
            <person name="Griggs A."/>
            <person name="Gujja S."/>
            <person name="Hansen M."/>
            <person name="Howarth C."/>
            <person name="Imamovic A."/>
            <person name="Larimer J."/>
            <person name="McCowan C."/>
            <person name="Murphy C."/>
            <person name="Neiman D."/>
            <person name="Pearson M."/>
            <person name="Priest M."/>
            <person name="Roberts A."/>
            <person name="Saif S."/>
            <person name="Shea T."/>
            <person name="Sisk P."/>
            <person name="Sykes S."/>
            <person name="Wortman J."/>
            <person name="Nusbaum C."/>
            <person name="Birren B."/>
        </authorList>
    </citation>
    <scope>NUCLEOTIDE SEQUENCE [LARGE SCALE GENOMIC DNA]</scope>
    <source>
        <strain evidence="4 5">90A8</strain>
    </source>
</reference>
<dbReference type="InterPro" id="IPR029058">
    <property type="entry name" value="AB_hydrolase_fold"/>
</dbReference>
<dbReference type="PROSITE" id="PS51257">
    <property type="entry name" value="PROKAR_LIPOPROTEIN"/>
    <property type="match status" value="1"/>
</dbReference>
<proteinExistence type="predicted"/>
<accession>A0A0E2H9V0</accession>
<evidence type="ECO:0000256" key="3">
    <source>
        <dbReference type="SAM" id="SignalP"/>
    </source>
</evidence>
<dbReference type="InterPro" id="IPR050955">
    <property type="entry name" value="Plant_Biomass_Hydrol_Est"/>
</dbReference>
<evidence type="ECO:0000313" key="4">
    <source>
        <dbReference type="EMBL" id="ENZ13231.1"/>
    </source>
</evidence>
<dbReference type="InterPro" id="IPR000801">
    <property type="entry name" value="Esterase-like"/>
</dbReference>
<dbReference type="PANTHER" id="PTHR43037:SF1">
    <property type="entry name" value="BLL1128 PROTEIN"/>
    <property type="match status" value="1"/>
</dbReference>
<dbReference type="EMBL" id="AGYR01000034">
    <property type="protein sequence ID" value="ENZ13231.1"/>
    <property type="molecule type" value="Genomic_DNA"/>
</dbReference>
<comment type="caution">
    <text evidence="4">The sequence shown here is derived from an EMBL/GenBank/DDBJ whole genome shotgun (WGS) entry which is preliminary data.</text>
</comment>
<dbReference type="AlphaFoldDB" id="A0A0E2H9V0"/>
<feature type="chain" id="PRO_5038878938" description="Esterase" evidence="3">
    <location>
        <begin position="23"/>
        <end position="340"/>
    </location>
</feature>
<dbReference type="PATRIC" id="fig|999408.3.peg.3201"/>
<evidence type="ECO:0008006" key="6">
    <source>
        <dbReference type="Google" id="ProtNLM"/>
    </source>
</evidence>
<dbReference type="Gene3D" id="3.40.50.1820">
    <property type="entry name" value="alpha/beta hydrolase"/>
    <property type="match status" value="1"/>
</dbReference>
<dbReference type="RefSeq" id="WP_002593346.1">
    <property type="nucleotide sequence ID" value="NZ_KB850977.1"/>
</dbReference>
<protein>
    <recommendedName>
        <fullName evidence="6">Esterase</fullName>
    </recommendedName>
</protein>
<dbReference type="Proteomes" id="UP000013085">
    <property type="component" value="Unassembled WGS sequence"/>
</dbReference>
<sequence>MKKITTIIAAALCITLVLSACGSENTTSADTQTSQTESTNNENNGRQGGMQGGHGGMQGGNGGMTTEKDENVLAAIEEGASKFTQANFTDPDTGTVLEYSLYIPESYDAGTKYPLVTYVPDSTAVGLSAKSIVEKYYGANSFVTSEEQAVHTSFVLVPAFTDTVTTDNWETSDQIETLVKLIGSLGETYSLDADRYYMTGQSMGCMTSLYLSSTQPDLFAAFLFVSGQWDINVLKGLEQQKFFYIVAGGDDKASTGQSEVMAMFDADGVNYTFEEWDAQNEKDTQNTALKALADQGLNGNFVLFTTGTVLNGGSGMEHMASFNYAYKIAAVHDWLFEQSK</sequence>